<dbReference type="PRINTS" id="PR00420">
    <property type="entry name" value="RNGMNOXGNASE"/>
</dbReference>
<dbReference type="InterPro" id="IPR050562">
    <property type="entry name" value="FAD_mOase_fung"/>
</dbReference>
<evidence type="ECO:0000256" key="2">
    <source>
        <dbReference type="ARBA" id="ARBA00007992"/>
    </source>
</evidence>
<dbReference type="PANTHER" id="PTHR47356">
    <property type="entry name" value="FAD-DEPENDENT MONOOXYGENASE ASQG-RELATED"/>
    <property type="match status" value="1"/>
</dbReference>
<name>A0A8H7N0Y5_BIOOC</name>
<dbReference type="PANTHER" id="PTHR47356:SF2">
    <property type="entry name" value="FAD-BINDING DOMAIN-CONTAINING PROTEIN-RELATED"/>
    <property type="match status" value="1"/>
</dbReference>
<keyword evidence="5" id="KW-0560">Oxidoreductase</keyword>
<dbReference type="SUPFAM" id="SSF51905">
    <property type="entry name" value="FAD/NAD(P)-binding domain"/>
    <property type="match status" value="1"/>
</dbReference>
<evidence type="ECO:0000256" key="5">
    <source>
        <dbReference type="ARBA" id="ARBA00023002"/>
    </source>
</evidence>
<reference evidence="9" key="1">
    <citation type="submission" date="2020-10" db="EMBL/GenBank/DDBJ databases">
        <title>High-Quality Genome Resource of Clonostachys rosea strain S41 by Oxford Nanopore Long-Read Sequencing.</title>
        <authorList>
            <person name="Wang H."/>
        </authorList>
    </citation>
    <scope>NUCLEOTIDE SEQUENCE</scope>
    <source>
        <strain evidence="9">S41</strain>
    </source>
</reference>
<evidence type="ECO:0000256" key="6">
    <source>
        <dbReference type="ARBA" id="ARBA00023033"/>
    </source>
</evidence>
<dbReference type="AlphaFoldDB" id="A0A8H7N0Y5"/>
<accession>A0A8H7N0Y5</accession>
<dbReference type="Pfam" id="PF01494">
    <property type="entry name" value="FAD_binding_3"/>
    <property type="match status" value="1"/>
</dbReference>
<dbReference type="GO" id="GO:0004497">
    <property type="term" value="F:monooxygenase activity"/>
    <property type="evidence" value="ECO:0007669"/>
    <property type="project" value="UniProtKB-KW"/>
</dbReference>
<feature type="chain" id="PRO_5034248159" description="FAD-binding domain-containing protein" evidence="7">
    <location>
        <begin position="23"/>
        <end position="385"/>
    </location>
</feature>
<proteinExistence type="inferred from homology"/>
<comment type="similarity">
    <text evidence="2">Belongs to the paxM FAD-dependent monooxygenase family.</text>
</comment>
<dbReference type="InterPro" id="IPR002938">
    <property type="entry name" value="FAD-bd"/>
</dbReference>
<evidence type="ECO:0000256" key="4">
    <source>
        <dbReference type="ARBA" id="ARBA00022827"/>
    </source>
</evidence>
<protein>
    <recommendedName>
        <fullName evidence="8">FAD-binding domain-containing protein</fullName>
    </recommendedName>
</protein>
<keyword evidence="7" id="KW-0732">Signal</keyword>
<dbReference type="GO" id="GO:0071949">
    <property type="term" value="F:FAD binding"/>
    <property type="evidence" value="ECO:0007669"/>
    <property type="project" value="InterPro"/>
</dbReference>
<evidence type="ECO:0000259" key="8">
    <source>
        <dbReference type="Pfam" id="PF01494"/>
    </source>
</evidence>
<keyword evidence="3" id="KW-0285">Flavoprotein</keyword>
<dbReference type="InterPro" id="IPR036188">
    <property type="entry name" value="FAD/NAD-bd_sf"/>
</dbReference>
<keyword evidence="4" id="KW-0274">FAD</keyword>
<evidence type="ECO:0000313" key="10">
    <source>
        <dbReference type="Proteomes" id="UP000616885"/>
    </source>
</evidence>
<evidence type="ECO:0000256" key="3">
    <source>
        <dbReference type="ARBA" id="ARBA00022630"/>
    </source>
</evidence>
<dbReference type="EMBL" id="JADCTT010000021">
    <property type="protein sequence ID" value="KAF9742478.1"/>
    <property type="molecule type" value="Genomic_DNA"/>
</dbReference>
<comment type="cofactor">
    <cofactor evidence="1">
        <name>FAD</name>
        <dbReference type="ChEBI" id="CHEBI:57692"/>
    </cofactor>
</comment>
<sequence>MEAHRRFKVLIAGAGITGLTLAHCLEKADIDYILFDKGIIAPPFGNTITIFPHGIRILHQLDFLDQIKNQSAPMGGSNCRGSNGKVFAACEKYFTVLRSLTGYDTRTIGRQEFLQLMYDRLPDKRKVFERAPVERVVTENSKIRLVLADGREFIGDLLVGADGVHSKVRELMWNNATKITPTMKTTYGAIVGLSMPIPDLETFEAVVNTSHNKISFLIICQPKWVSWQVFTKLREDEQFCGPDRRKFGEEDMKVLVEKIADYPITEKVKFAELWENRTRAQMISLEEGVIDHWFLDRIVVAGDAAHKAVFCFLDLVTPNSGFGGSTAMEDAVSIANAIHKAITTCRHRKPSDEEIRSILQHYQESRIRRAKRIVKVGGDDPQASL</sequence>
<evidence type="ECO:0000256" key="7">
    <source>
        <dbReference type="SAM" id="SignalP"/>
    </source>
</evidence>
<dbReference type="Gene3D" id="3.50.50.60">
    <property type="entry name" value="FAD/NAD(P)-binding domain"/>
    <property type="match status" value="1"/>
</dbReference>
<gene>
    <name evidence="9" type="ORF">IM811_009501</name>
</gene>
<dbReference type="Proteomes" id="UP000616885">
    <property type="component" value="Unassembled WGS sequence"/>
</dbReference>
<comment type="caution">
    <text evidence="9">The sequence shown here is derived from an EMBL/GenBank/DDBJ whole genome shotgun (WGS) entry which is preliminary data.</text>
</comment>
<organism evidence="9 10">
    <name type="scientific">Bionectria ochroleuca</name>
    <name type="common">Gliocladium roseum</name>
    <dbReference type="NCBI Taxonomy" id="29856"/>
    <lineage>
        <taxon>Eukaryota</taxon>
        <taxon>Fungi</taxon>
        <taxon>Dikarya</taxon>
        <taxon>Ascomycota</taxon>
        <taxon>Pezizomycotina</taxon>
        <taxon>Sordariomycetes</taxon>
        <taxon>Hypocreomycetidae</taxon>
        <taxon>Hypocreales</taxon>
        <taxon>Bionectriaceae</taxon>
        <taxon>Clonostachys</taxon>
    </lineage>
</organism>
<feature type="signal peptide" evidence="7">
    <location>
        <begin position="1"/>
        <end position="22"/>
    </location>
</feature>
<keyword evidence="6" id="KW-0503">Monooxygenase</keyword>
<evidence type="ECO:0000313" key="9">
    <source>
        <dbReference type="EMBL" id="KAF9742478.1"/>
    </source>
</evidence>
<evidence type="ECO:0000256" key="1">
    <source>
        <dbReference type="ARBA" id="ARBA00001974"/>
    </source>
</evidence>
<feature type="domain" description="FAD-binding" evidence="8">
    <location>
        <begin position="7"/>
        <end position="374"/>
    </location>
</feature>